<dbReference type="PANTHER" id="PTHR42856:SF1">
    <property type="entry name" value="ACYL-COENZYME A THIOESTERASE PAAI"/>
    <property type="match status" value="1"/>
</dbReference>
<dbReference type="InterPro" id="IPR029069">
    <property type="entry name" value="HotDog_dom_sf"/>
</dbReference>
<dbReference type="Proteomes" id="UP000283880">
    <property type="component" value="Unassembled WGS sequence"/>
</dbReference>
<dbReference type="RefSeq" id="WP_007716006.1">
    <property type="nucleotide sequence ID" value="NZ_BAABXR010000002.1"/>
</dbReference>
<evidence type="ECO:0000313" key="1">
    <source>
        <dbReference type="EMBL" id="RGX25780.1"/>
    </source>
</evidence>
<protein>
    <submittedName>
        <fullName evidence="1">PaaI family thioesterase</fullName>
    </submittedName>
</protein>
<proteinExistence type="predicted"/>
<reference evidence="1 2" key="1">
    <citation type="submission" date="2018-08" db="EMBL/GenBank/DDBJ databases">
        <title>A genome reference for cultivated species of the human gut microbiota.</title>
        <authorList>
            <person name="Zou Y."/>
            <person name="Xue W."/>
            <person name="Luo G."/>
        </authorList>
    </citation>
    <scope>NUCLEOTIDE SEQUENCE [LARGE SCALE GENOMIC DNA]</scope>
    <source>
        <strain evidence="1 2">AF04-15</strain>
    </source>
</reference>
<organism evidence="1 2">
    <name type="scientific">Enterocloster asparagiformis</name>
    <dbReference type="NCBI Taxonomy" id="333367"/>
    <lineage>
        <taxon>Bacteria</taxon>
        <taxon>Bacillati</taxon>
        <taxon>Bacillota</taxon>
        <taxon>Clostridia</taxon>
        <taxon>Lachnospirales</taxon>
        <taxon>Lachnospiraceae</taxon>
        <taxon>Enterocloster</taxon>
    </lineage>
</organism>
<dbReference type="AlphaFoldDB" id="A0A413FAR2"/>
<dbReference type="GO" id="GO:0016289">
    <property type="term" value="F:acyl-CoA hydrolase activity"/>
    <property type="evidence" value="ECO:0007669"/>
    <property type="project" value="TreeGrafter"/>
</dbReference>
<dbReference type="InterPro" id="IPR003736">
    <property type="entry name" value="PAAI_dom"/>
</dbReference>
<dbReference type="OrthoDB" id="286702at2"/>
<dbReference type="PANTHER" id="PTHR42856">
    <property type="entry name" value="ACYL-COENZYME A THIOESTERASE PAAI"/>
    <property type="match status" value="1"/>
</dbReference>
<dbReference type="CDD" id="cd03443">
    <property type="entry name" value="PaaI_thioesterase"/>
    <property type="match status" value="1"/>
</dbReference>
<dbReference type="Gene3D" id="3.10.129.10">
    <property type="entry name" value="Hotdog Thioesterase"/>
    <property type="match status" value="1"/>
</dbReference>
<dbReference type="SUPFAM" id="SSF54637">
    <property type="entry name" value="Thioesterase/thiol ester dehydrase-isomerase"/>
    <property type="match status" value="1"/>
</dbReference>
<evidence type="ECO:0000313" key="2">
    <source>
        <dbReference type="Proteomes" id="UP000283880"/>
    </source>
</evidence>
<comment type="caution">
    <text evidence="1">The sequence shown here is derived from an EMBL/GenBank/DDBJ whole genome shotgun (WGS) entry which is preliminary data.</text>
</comment>
<dbReference type="EMBL" id="QSBM01000018">
    <property type="protein sequence ID" value="RGX25780.1"/>
    <property type="molecule type" value="Genomic_DNA"/>
</dbReference>
<dbReference type="InterPro" id="IPR027961">
    <property type="entry name" value="DUF4442"/>
</dbReference>
<accession>A0A413FAR2</accession>
<dbReference type="NCBIfam" id="TIGR00369">
    <property type="entry name" value="unchar_dom_1"/>
    <property type="match status" value="1"/>
</dbReference>
<name>A0A413FAR2_9FIRM</name>
<sequence length="132" mass="14704">MKMELIDQVRERFRHDRFATENGAVIDEISDGYAKCSLDLQQLHMNATGTVMGGAIFTLADFAFAVASNWQGTIHVSRTSQVTYLGVAKGRRLIAEAHKVKEGFNTCYYLVEVNDELGTQVAQVTVDGFIKR</sequence>
<dbReference type="Pfam" id="PF14539">
    <property type="entry name" value="DUF4442"/>
    <property type="match status" value="1"/>
</dbReference>
<dbReference type="InterPro" id="IPR052723">
    <property type="entry name" value="Acyl-CoA_thioesterase_PaaI"/>
</dbReference>
<gene>
    <name evidence="1" type="ORF">DWV29_21165</name>
</gene>